<name>A0A7R8ZWT1_9CRUS</name>
<proteinExistence type="predicted"/>
<accession>A0A7R8ZWT1</accession>
<evidence type="ECO:0000313" key="1">
    <source>
        <dbReference type="EMBL" id="CAD7239397.1"/>
    </source>
</evidence>
<sequence length="85" mass="9035">RTSGSEPRRIKTVTTLNGPLVNSESVGGRCCSTTGTTTNQTTPQQEMPSLFCVVNGNGMTTQNRLLMLNSAKPLPLRKLSTAAPD</sequence>
<organism evidence="1">
    <name type="scientific">Cyprideis torosa</name>
    <dbReference type="NCBI Taxonomy" id="163714"/>
    <lineage>
        <taxon>Eukaryota</taxon>
        <taxon>Metazoa</taxon>
        <taxon>Ecdysozoa</taxon>
        <taxon>Arthropoda</taxon>
        <taxon>Crustacea</taxon>
        <taxon>Oligostraca</taxon>
        <taxon>Ostracoda</taxon>
        <taxon>Podocopa</taxon>
        <taxon>Podocopida</taxon>
        <taxon>Cytherocopina</taxon>
        <taxon>Cytheroidea</taxon>
        <taxon>Cytherideidae</taxon>
        <taxon>Cyprideis</taxon>
    </lineage>
</organism>
<protein>
    <submittedName>
        <fullName evidence="1">Uncharacterized protein</fullName>
    </submittedName>
</protein>
<reference evidence="1" key="1">
    <citation type="submission" date="2020-11" db="EMBL/GenBank/DDBJ databases">
        <authorList>
            <person name="Tran Van P."/>
        </authorList>
    </citation>
    <scope>NUCLEOTIDE SEQUENCE</scope>
</reference>
<feature type="non-terminal residue" evidence="1">
    <location>
        <position position="85"/>
    </location>
</feature>
<dbReference type="AlphaFoldDB" id="A0A7R8ZWT1"/>
<gene>
    <name evidence="1" type="ORF">CTOB1V02_LOCUS17212</name>
</gene>
<dbReference type="EMBL" id="OB724853">
    <property type="protein sequence ID" value="CAD7239397.1"/>
    <property type="molecule type" value="Genomic_DNA"/>
</dbReference>